<dbReference type="GO" id="GO:0030322">
    <property type="term" value="P:stabilization of membrane potential"/>
    <property type="evidence" value="ECO:0007669"/>
    <property type="project" value="TreeGrafter"/>
</dbReference>
<evidence type="ECO:0000256" key="2">
    <source>
        <dbReference type="ARBA" id="ARBA00022448"/>
    </source>
</evidence>
<keyword evidence="2 8" id="KW-0813">Transport</keyword>
<comment type="similarity">
    <text evidence="8">Belongs to the two pore domain potassium channel (TC 1.A.1.8) family.</text>
</comment>
<evidence type="ECO:0000256" key="5">
    <source>
        <dbReference type="ARBA" id="ARBA00023065"/>
    </source>
</evidence>
<feature type="region of interest" description="Disordered" evidence="9">
    <location>
        <begin position="106"/>
        <end position="135"/>
    </location>
</feature>
<evidence type="ECO:0000313" key="12">
    <source>
        <dbReference type="Proteomes" id="UP000694920"/>
    </source>
</evidence>
<accession>A0AAJ7BU05</accession>
<keyword evidence="4 10" id="KW-1133">Transmembrane helix</keyword>
<evidence type="ECO:0000256" key="7">
    <source>
        <dbReference type="ARBA" id="ARBA00023303"/>
    </source>
</evidence>
<feature type="compositionally biased region" description="Basic and acidic residues" evidence="9">
    <location>
        <begin position="118"/>
        <end position="128"/>
    </location>
</feature>
<feature type="compositionally biased region" description="Polar residues" evidence="9">
    <location>
        <begin position="345"/>
        <end position="354"/>
    </location>
</feature>
<dbReference type="RefSeq" id="XP_015594219.2">
    <property type="nucleotide sequence ID" value="XM_015738733.2"/>
</dbReference>
<feature type="transmembrane region" description="Helical" evidence="10">
    <location>
        <begin position="908"/>
        <end position="928"/>
    </location>
</feature>
<feature type="compositionally biased region" description="Basic residues" evidence="9">
    <location>
        <begin position="106"/>
        <end position="117"/>
    </location>
</feature>
<dbReference type="Pfam" id="PF07885">
    <property type="entry name" value="Ion_trans_2"/>
    <property type="match status" value="2"/>
</dbReference>
<dbReference type="Proteomes" id="UP000694920">
    <property type="component" value="Unplaced"/>
</dbReference>
<dbReference type="GO" id="GO:0022841">
    <property type="term" value="F:potassium ion leak channel activity"/>
    <property type="evidence" value="ECO:0007669"/>
    <property type="project" value="TreeGrafter"/>
</dbReference>
<evidence type="ECO:0000256" key="4">
    <source>
        <dbReference type="ARBA" id="ARBA00022989"/>
    </source>
</evidence>
<keyword evidence="7 8" id="KW-0407">Ion channel</keyword>
<feature type="compositionally biased region" description="Basic and acidic residues" evidence="9">
    <location>
        <begin position="230"/>
        <end position="257"/>
    </location>
</feature>
<evidence type="ECO:0000259" key="11">
    <source>
        <dbReference type="Pfam" id="PF07885"/>
    </source>
</evidence>
<feature type="region of interest" description="Disordered" evidence="9">
    <location>
        <begin position="175"/>
        <end position="438"/>
    </location>
</feature>
<comment type="subcellular location">
    <subcellularLocation>
        <location evidence="1">Membrane</location>
        <topology evidence="1">Multi-pass membrane protein</topology>
    </subcellularLocation>
</comment>
<evidence type="ECO:0000256" key="3">
    <source>
        <dbReference type="ARBA" id="ARBA00022692"/>
    </source>
</evidence>
<feature type="transmembrane region" description="Helical" evidence="10">
    <location>
        <begin position="698"/>
        <end position="717"/>
    </location>
</feature>
<evidence type="ECO:0000256" key="1">
    <source>
        <dbReference type="ARBA" id="ARBA00004141"/>
    </source>
</evidence>
<protein>
    <submittedName>
        <fullName evidence="13">Uncharacterized protein LOC107267266 isoform X1</fullName>
    </submittedName>
</protein>
<evidence type="ECO:0000256" key="10">
    <source>
        <dbReference type="SAM" id="Phobius"/>
    </source>
</evidence>
<feature type="compositionally biased region" description="Low complexity" evidence="9">
    <location>
        <begin position="321"/>
        <end position="334"/>
    </location>
</feature>
<evidence type="ECO:0000256" key="8">
    <source>
        <dbReference type="RuleBase" id="RU003857"/>
    </source>
</evidence>
<dbReference type="InterPro" id="IPR013099">
    <property type="entry name" value="K_chnl_dom"/>
</dbReference>
<sequence length="991" mass="113046">MFIRGITFSVEKAWNVYVSRKLEERGDAEFCRASVCGIILWSVVKQHGRSASWRPVRYPQRAAAKHPVVLARVVGAASVLFLSGVQPGRRESLGIPVDMEDSYTVHRRRKAAARRREKTPDPPRRLEDVSDDEDARARMEKMVEDTEKMEELVENVNKDSDKIVLEEDKAKMTQLEDKGAVKKDEGGEASTAKKSSQLVDNASKNSAETRDSDVRVEKENGARSVNPESYGKDTNKEEAKVSRVSDSRKQEGDESVKSLDNVTVSGPAVKMEGRNQNGETRVKRRSKDRSERHSYTTDSSDGEERSMINLRRKKSPEGPKSKVSVGKKPSSRSRIVTDTDDDLNTSRTESSINEKSTRSVKRVSSKHIYSTGTDDDSSPRKNESLNEKGSTEEFQSRRREEREKTRERSAARHRYPSDTDEDMKLMKKSETFPQQSVDKTIIRRSASEMKKQIIPLSDDSLIEDFAKAQEEYLRRERGILDPDPSDVFYKTNKDSSARRRKTSIIHTEPEKEKIVKAVESKRSWFSWLPFFGKKEKIDEPVPDTKIIEKTKKEISNDAKKKSKKANERERVSVMEYFRALRDIVSEFKAFVEQNPKETQKLRKLRNRCVADLILVIIYCGLGAFVFRFTEGAFETFYKCGVKRVKRDFLDSLWNYSHNMREDDWKSMARRKLMEFEEQLHTAHEAGVHSYSGQKNWTFLNAVVYCLTVITTIGYGHISPNTTTGKALTIVYAIFGIPIFLIILADFGKLFTRGIKFLWAFVRRVYYTGSCRKVRRTAPMQEVMKGVQLVYDFATFRRPSQMNPEELEEMQRQQNQAQTVINLDGNMPQPDTPGTPAMSAYAIDDEFNLPISVAISVLLGYIFIGASGYYMWEDWSFFESFYFVFISMSTIGFGDYVPQHPMYMMGSIVYLLFGLALTSMCINVVQVMLSDSFKQASQKIGATIGFEVVEDDGSVQPAVPDPVELADVHVTVKESNSQEKVAPKAQQENVEL</sequence>
<gene>
    <name evidence="13" type="primary">LOC107267266</name>
</gene>
<feature type="compositionally biased region" description="Basic and acidic residues" evidence="9">
    <location>
        <begin position="207"/>
        <end position="221"/>
    </location>
</feature>
<dbReference type="KEGG" id="ccin:107267266"/>
<proteinExistence type="inferred from homology"/>
<dbReference type="SUPFAM" id="SSF81324">
    <property type="entry name" value="Voltage-gated potassium channels"/>
    <property type="match status" value="2"/>
</dbReference>
<feature type="compositionally biased region" description="Polar residues" evidence="9">
    <location>
        <begin position="192"/>
        <end position="206"/>
    </location>
</feature>
<organism evidence="12 13">
    <name type="scientific">Cephus cinctus</name>
    <name type="common">Wheat stem sawfly</name>
    <dbReference type="NCBI Taxonomy" id="211228"/>
    <lineage>
        <taxon>Eukaryota</taxon>
        <taxon>Metazoa</taxon>
        <taxon>Ecdysozoa</taxon>
        <taxon>Arthropoda</taxon>
        <taxon>Hexapoda</taxon>
        <taxon>Insecta</taxon>
        <taxon>Pterygota</taxon>
        <taxon>Neoptera</taxon>
        <taxon>Endopterygota</taxon>
        <taxon>Hymenoptera</taxon>
        <taxon>Cephoidea</taxon>
        <taxon>Cephidae</taxon>
        <taxon>Cephus</taxon>
    </lineage>
</organism>
<dbReference type="AlphaFoldDB" id="A0AAJ7BU05"/>
<feature type="transmembrane region" description="Helical" evidence="10">
    <location>
        <begin position="609"/>
        <end position="628"/>
    </location>
</feature>
<feature type="compositionally biased region" description="Basic and acidic residues" evidence="9">
    <location>
        <begin position="175"/>
        <end position="186"/>
    </location>
</feature>
<evidence type="ECO:0000256" key="9">
    <source>
        <dbReference type="SAM" id="MobiDB-lite"/>
    </source>
</evidence>
<dbReference type="PANTHER" id="PTHR11003:SF335">
    <property type="entry name" value="POTASSIUM CHANNEL DOMAIN-CONTAINING PROTEIN"/>
    <property type="match status" value="1"/>
</dbReference>
<feature type="domain" description="Potassium channel" evidence="11">
    <location>
        <begin position="693"/>
        <end position="751"/>
    </location>
</feature>
<feature type="transmembrane region" description="Helical" evidence="10">
    <location>
        <begin position="729"/>
        <end position="747"/>
    </location>
</feature>
<evidence type="ECO:0000313" key="13">
    <source>
        <dbReference type="RefSeq" id="XP_015594219.2"/>
    </source>
</evidence>
<dbReference type="PRINTS" id="PR01333">
    <property type="entry name" value="2POREKCHANEL"/>
</dbReference>
<evidence type="ECO:0000256" key="6">
    <source>
        <dbReference type="ARBA" id="ARBA00023136"/>
    </source>
</evidence>
<feature type="domain" description="Potassium channel" evidence="11">
    <location>
        <begin position="856"/>
        <end position="928"/>
    </location>
</feature>
<keyword evidence="6 10" id="KW-0472">Membrane</keyword>
<reference evidence="13" key="1">
    <citation type="submission" date="2025-08" db="UniProtKB">
        <authorList>
            <consortium name="RefSeq"/>
        </authorList>
    </citation>
    <scope>IDENTIFICATION</scope>
</reference>
<keyword evidence="12" id="KW-1185">Reference proteome</keyword>
<dbReference type="GO" id="GO:0015271">
    <property type="term" value="F:outward rectifier potassium channel activity"/>
    <property type="evidence" value="ECO:0007669"/>
    <property type="project" value="TreeGrafter"/>
</dbReference>
<keyword evidence="3 8" id="KW-0812">Transmembrane</keyword>
<dbReference type="GeneID" id="107267266"/>
<dbReference type="GO" id="GO:0005886">
    <property type="term" value="C:plasma membrane"/>
    <property type="evidence" value="ECO:0007669"/>
    <property type="project" value="TreeGrafter"/>
</dbReference>
<dbReference type="Gene3D" id="1.10.287.70">
    <property type="match status" value="1"/>
</dbReference>
<dbReference type="PANTHER" id="PTHR11003">
    <property type="entry name" value="POTASSIUM CHANNEL, SUBFAMILY K"/>
    <property type="match status" value="1"/>
</dbReference>
<feature type="compositionally biased region" description="Basic and acidic residues" evidence="9">
    <location>
        <begin position="377"/>
        <end position="410"/>
    </location>
</feature>
<feature type="transmembrane region" description="Helical" evidence="10">
    <location>
        <begin position="846"/>
        <end position="870"/>
    </location>
</feature>
<dbReference type="InterPro" id="IPR003280">
    <property type="entry name" value="2pore_dom_K_chnl"/>
</dbReference>
<name>A0AAJ7BU05_CEPCN</name>
<keyword evidence="5 8" id="KW-0406">Ion transport</keyword>